<feature type="region of interest" description="Disordered" evidence="1">
    <location>
        <begin position="400"/>
        <end position="432"/>
    </location>
</feature>
<reference evidence="2" key="2">
    <citation type="submission" date="2023-06" db="EMBL/GenBank/DDBJ databases">
        <authorList>
            <consortium name="Lawrence Berkeley National Laboratory"/>
            <person name="Haridas S."/>
            <person name="Hensen N."/>
            <person name="Bonometti L."/>
            <person name="Westerberg I."/>
            <person name="Brannstrom I.O."/>
            <person name="Guillou S."/>
            <person name="Cros-Aarteil S."/>
            <person name="Calhoun S."/>
            <person name="Kuo A."/>
            <person name="Mondo S."/>
            <person name="Pangilinan J."/>
            <person name="Riley R."/>
            <person name="Labutti K."/>
            <person name="Andreopoulos B."/>
            <person name="Lipzen A."/>
            <person name="Chen C."/>
            <person name="Yanf M."/>
            <person name="Daum C."/>
            <person name="Ng V."/>
            <person name="Clum A."/>
            <person name="Steindorff A."/>
            <person name="Ohm R."/>
            <person name="Martin F."/>
            <person name="Silar P."/>
            <person name="Natvig D."/>
            <person name="Lalanne C."/>
            <person name="Gautier V."/>
            <person name="Ament-Velasquez S.L."/>
            <person name="Kruys A."/>
            <person name="Hutchinson M.I."/>
            <person name="Powell A.J."/>
            <person name="Barry K."/>
            <person name="Miller A.N."/>
            <person name="Grigoriev I.V."/>
            <person name="Debuchy R."/>
            <person name="Gladieux P."/>
            <person name="Thoren M.H."/>
            <person name="Johannesson H."/>
        </authorList>
    </citation>
    <scope>NUCLEOTIDE SEQUENCE</scope>
    <source>
        <strain evidence="2">CBS 958.72</strain>
    </source>
</reference>
<dbReference type="EMBL" id="JAULSN010000003">
    <property type="protein sequence ID" value="KAK3375835.1"/>
    <property type="molecule type" value="Genomic_DNA"/>
</dbReference>
<feature type="compositionally biased region" description="Basic residues" evidence="1">
    <location>
        <begin position="586"/>
        <end position="600"/>
    </location>
</feature>
<evidence type="ECO:0000256" key="1">
    <source>
        <dbReference type="SAM" id="MobiDB-lite"/>
    </source>
</evidence>
<evidence type="ECO:0000313" key="2">
    <source>
        <dbReference type="EMBL" id="KAK3375835.1"/>
    </source>
</evidence>
<feature type="compositionally biased region" description="Basic and acidic residues" evidence="1">
    <location>
        <begin position="247"/>
        <end position="271"/>
    </location>
</feature>
<comment type="caution">
    <text evidence="2">The sequence shown here is derived from an EMBL/GenBank/DDBJ whole genome shotgun (WGS) entry which is preliminary data.</text>
</comment>
<keyword evidence="3" id="KW-1185">Reference proteome</keyword>
<evidence type="ECO:0000313" key="3">
    <source>
        <dbReference type="Proteomes" id="UP001287356"/>
    </source>
</evidence>
<name>A0AAE0KGJ9_9PEZI</name>
<feature type="compositionally biased region" description="Basic and acidic residues" evidence="1">
    <location>
        <begin position="54"/>
        <end position="77"/>
    </location>
</feature>
<dbReference type="AlphaFoldDB" id="A0AAE0KGJ9"/>
<accession>A0AAE0KGJ9</accession>
<gene>
    <name evidence="2" type="ORF">B0T24DRAFT_648003</name>
</gene>
<feature type="region of interest" description="Disordered" evidence="1">
    <location>
        <begin position="1"/>
        <end position="314"/>
    </location>
</feature>
<feature type="compositionally biased region" description="Pro residues" evidence="1">
    <location>
        <begin position="149"/>
        <end position="159"/>
    </location>
</feature>
<feature type="compositionally biased region" description="Polar residues" evidence="1">
    <location>
        <begin position="28"/>
        <end position="40"/>
    </location>
</feature>
<feature type="compositionally biased region" description="Acidic residues" evidence="1">
    <location>
        <begin position="608"/>
        <end position="624"/>
    </location>
</feature>
<proteinExistence type="predicted"/>
<organism evidence="2 3">
    <name type="scientific">Lasiosphaeria ovina</name>
    <dbReference type="NCBI Taxonomy" id="92902"/>
    <lineage>
        <taxon>Eukaryota</taxon>
        <taxon>Fungi</taxon>
        <taxon>Dikarya</taxon>
        <taxon>Ascomycota</taxon>
        <taxon>Pezizomycotina</taxon>
        <taxon>Sordariomycetes</taxon>
        <taxon>Sordariomycetidae</taxon>
        <taxon>Sordariales</taxon>
        <taxon>Lasiosphaeriaceae</taxon>
        <taxon>Lasiosphaeria</taxon>
    </lineage>
</organism>
<feature type="region of interest" description="Disordered" evidence="1">
    <location>
        <begin position="585"/>
        <end position="632"/>
    </location>
</feature>
<feature type="compositionally biased region" description="Low complexity" evidence="1">
    <location>
        <begin position="18"/>
        <end position="27"/>
    </location>
</feature>
<reference evidence="2" key="1">
    <citation type="journal article" date="2023" name="Mol. Phylogenet. Evol.">
        <title>Genome-scale phylogeny and comparative genomics of the fungal order Sordariales.</title>
        <authorList>
            <person name="Hensen N."/>
            <person name="Bonometti L."/>
            <person name="Westerberg I."/>
            <person name="Brannstrom I.O."/>
            <person name="Guillou S."/>
            <person name="Cros-Aarteil S."/>
            <person name="Calhoun S."/>
            <person name="Haridas S."/>
            <person name="Kuo A."/>
            <person name="Mondo S."/>
            <person name="Pangilinan J."/>
            <person name="Riley R."/>
            <person name="LaButti K."/>
            <person name="Andreopoulos B."/>
            <person name="Lipzen A."/>
            <person name="Chen C."/>
            <person name="Yan M."/>
            <person name="Daum C."/>
            <person name="Ng V."/>
            <person name="Clum A."/>
            <person name="Steindorff A."/>
            <person name="Ohm R.A."/>
            <person name="Martin F."/>
            <person name="Silar P."/>
            <person name="Natvig D.O."/>
            <person name="Lalanne C."/>
            <person name="Gautier V."/>
            <person name="Ament-Velasquez S.L."/>
            <person name="Kruys A."/>
            <person name="Hutchinson M.I."/>
            <person name="Powell A.J."/>
            <person name="Barry K."/>
            <person name="Miller A.N."/>
            <person name="Grigoriev I.V."/>
            <person name="Debuchy R."/>
            <person name="Gladieux P."/>
            <person name="Hiltunen Thoren M."/>
            <person name="Johannesson H."/>
        </authorList>
    </citation>
    <scope>NUCLEOTIDE SEQUENCE</scope>
    <source>
        <strain evidence="2">CBS 958.72</strain>
    </source>
</reference>
<feature type="compositionally biased region" description="Basic and acidic residues" evidence="1">
    <location>
        <begin position="296"/>
        <end position="314"/>
    </location>
</feature>
<feature type="compositionally biased region" description="Basic and acidic residues" evidence="1">
    <location>
        <begin position="333"/>
        <end position="350"/>
    </location>
</feature>
<protein>
    <submittedName>
        <fullName evidence="2">Uncharacterized protein</fullName>
    </submittedName>
</protein>
<sequence>METSVPKRRKTSPNTAIPVQPQPEQQPTVNPNDTPSQPTIASKRPSFASPTRASLERHNPEILRRRESLPKRPKGDRTSASLTASRPATPESDKSDKTLASQPGQRPAKAVGAAAGSQKSRANDAGAASQGDKGKGGQLRSPARRPGRPKPNPRPLPPRGPEDDDEEILNPFAGRKLPRSPASAIPEVVEPEPELPPTPEHPDPVVSTPPSGIHNTPSKRPRRSKALAERIKGSSPLKQPALVPPEKPQEKPKEKPQEKPPVKPQGRESRSKPRSKSSKRGGASHPPKSQTSKPQTLDEQRGIKPFDPDAEKKKLRDSLLAEVAKLERDLDVATEENERIRQARLGRREPSTPANGDDIVRVLQDHVLPPEKEAEPEHFPSPAWLAAALDPLQFLPFNKQDANNMPRPTIFPRPGSAEPAEEPETSPVSHHPVPMTAEEALPYLQVFTSLAFTSHISPLPREARSDGGSAGGALLQRHSISATSTLPPGLFAARIEMTVNTKTSAVTELAVPRLDPAAAAELGPFIERIVAAPTRASSSALTNNVSVLAWAMGEWLRVAAQRAKVWSVLERELADKRALADMVARSRVRKKQRRRTRRQANARSGGDNGDDDQREDDADEDGQDAEGGKKKGAAAVTVKDLLPFMGRTSIDFDIPVLDAADVDADAGAGAGAGVGSVSALRVQWRIDFDWTGEARSDIGVLVSLPAKWYKHDERGELSRIPALFDELIRGGEDPLAAVRTVVSLLAGEQRAA</sequence>
<feature type="region of interest" description="Disordered" evidence="1">
    <location>
        <begin position="333"/>
        <end position="357"/>
    </location>
</feature>
<dbReference type="Proteomes" id="UP001287356">
    <property type="component" value="Unassembled WGS sequence"/>
</dbReference>
<feature type="compositionally biased region" description="Basic residues" evidence="1">
    <location>
        <begin position="1"/>
        <end position="11"/>
    </location>
</feature>